<dbReference type="EC" id="2.7.7.77" evidence="8"/>
<dbReference type="SUPFAM" id="SSF53448">
    <property type="entry name" value="Nucleotide-diphospho-sugar transferases"/>
    <property type="match status" value="1"/>
</dbReference>
<evidence type="ECO:0000256" key="1">
    <source>
        <dbReference type="ARBA" id="ARBA00022490"/>
    </source>
</evidence>
<dbReference type="GO" id="GO:0005737">
    <property type="term" value="C:cytoplasm"/>
    <property type="evidence" value="ECO:0007669"/>
    <property type="project" value="UniProtKB-SubCell"/>
</dbReference>
<feature type="domain" description="MobA-like NTP transferase" evidence="9">
    <location>
        <begin position="3"/>
        <end position="153"/>
    </location>
</feature>
<keyword evidence="4 8" id="KW-0547">Nucleotide-binding</keyword>
<keyword evidence="5 8" id="KW-0460">Magnesium</keyword>
<keyword evidence="10" id="KW-0548">Nucleotidyltransferase</keyword>
<evidence type="ECO:0000256" key="2">
    <source>
        <dbReference type="ARBA" id="ARBA00022679"/>
    </source>
</evidence>
<feature type="binding site" evidence="8">
    <location>
        <begin position="6"/>
        <end position="8"/>
    </location>
    <ligand>
        <name>GTP</name>
        <dbReference type="ChEBI" id="CHEBI:37565"/>
    </ligand>
</feature>
<dbReference type="Gene3D" id="3.90.550.10">
    <property type="entry name" value="Spore Coat Polysaccharide Biosynthesis Protein SpsA, Chain A"/>
    <property type="match status" value="1"/>
</dbReference>
<keyword evidence="3 8" id="KW-0479">Metal-binding</keyword>
<dbReference type="InterPro" id="IPR025877">
    <property type="entry name" value="MobA-like_NTP_Trfase"/>
</dbReference>
<dbReference type="PANTHER" id="PTHR19136:SF81">
    <property type="entry name" value="MOLYBDENUM COFACTOR GUANYLYLTRANSFERASE"/>
    <property type="match status" value="1"/>
</dbReference>
<dbReference type="InterPro" id="IPR029044">
    <property type="entry name" value="Nucleotide-diphossugar_trans"/>
</dbReference>
<dbReference type="GO" id="GO:0005525">
    <property type="term" value="F:GTP binding"/>
    <property type="evidence" value="ECO:0007669"/>
    <property type="project" value="UniProtKB-UniRule"/>
</dbReference>
<dbReference type="InterPro" id="IPR013482">
    <property type="entry name" value="Molybde_CF_guanTrfase"/>
</dbReference>
<evidence type="ECO:0000256" key="6">
    <source>
        <dbReference type="ARBA" id="ARBA00023134"/>
    </source>
</evidence>
<feature type="binding site" evidence="8">
    <location>
        <position position="18"/>
    </location>
    <ligand>
        <name>GTP</name>
        <dbReference type="ChEBI" id="CHEBI:37565"/>
    </ligand>
</feature>
<evidence type="ECO:0000256" key="4">
    <source>
        <dbReference type="ARBA" id="ARBA00022741"/>
    </source>
</evidence>
<protein>
    <recommendedName>
        <fullName evidence="8">Probable molybdenum cofactor guanylyltransferase</fullName>
        <shortName evidence="8">MoCo guanylyltransferase</shortName>
        <ecNumber evidence="8">2.7.7.77</ecNumber>
    </recommendedName>
    <alternativeName>
        <fullName evidence="8">GTP:molybdopterin guanylyltransferase</fullName>
    </alternativeName>
    <alternativeName>
        <fullName evidence="8">Mo-MPT guanylyltransferase</fullName>
    </alternativeName>
    <alternativeName>
        <fullName evidence="8">Molybdopterin guanylyltransferase</fullName>
    </alternativeName>
    <alternativeName>
        <fullName evidence="8">Molybdopterin-guanine dinucleotide synthase</fullName>
        <shortName evidence="8">MGD synthase</shortName>
    </alternativeName>
</protein>
<dbReference type="HAMAP" id="MF_00316">
    <property type="entry name" value="MobA"/>
    <property type="match status" value="1"/>
</dbReference>
<gene>
    <name evidence="8" type="primary">mobA</name>
    <name evidence="10" type="ORF">DRJ00_05520</name>
</gene>
<dbReference type="CDD" id="cd02503">
    <property type="entry name" value="MobA"/>
    <property type="match status" value="1"/>
</dbReference>
<comment type="domain">
    <text evidence="8">The N-terminal domain determines nucleotide recognition and specific binding, while the C-terminal domain determines the specific binding to the target protein.</text>
</comment>
<feature type="binding site" evidence="8">
    <location>
        <position position="92"/>
    </location>
    <ligand>
        <name>Mg(2+)</name>
        <dbReference type="ChEBI" id="CHEBI:18420"/>
    </ligand>
</feature>
<evidence type="ECO:0000313" key="10">
    <source>
        <dbReference type="EMBL" id="RLE08886.1"/>
    </source>
</evidence>
<accession>A0A497E602</accession>
<comment type="caution">
    <text evidence="10">The sequence shown here is derived from an EMBL/GenBank/DDBJ whole genome shotgun (WGS) entry which is preliminary data.</text>
</comment>
<comment type="catalytic activity">
    <reaction evidence="8">
        <text>Mo-molybdopterin + GTP + H(+) = Mo-molybdopterin guanine dinucleotide + diphosphate</text>
        <dbReference type="Rhea" id="RHEA:34243"/>
        <dbReference type="ChEBI" id="CHEBI:15378"/>
        <dbReference type="ChEBI" id="CHEBI:33019"/>
        <dbReference type="ChEBI" id="CHEBI:37565"/>
        <dbReference type="ChEBI" id="CHEBI:71302"/>
        <dbReference type="ChEBI" id="CHEBI:71310"/>
        <dbReference type="EC" id="2.7.7.77"/>
    </reaction>
</comment>
<evidence type="ECO:0000256" key="7">
    <source>
        <dbReference type="ARBA" id="ARBA00023150"/>
    </source>
</evidence>
<dbReference type="Pfam" id="PF12804">
    <property type="entry name" value="NTP_transf_3"/>
    <property type="match status" value="1"/>
</dbReference>
<reference evidence="10 11" key="1">
    <citation type="submission" date="2018-06" db="EMBL/GenBank/DDBJ databases">
        <title>Extensive metabolic versatility and redundancy in microbially diverse, dynamic hydrothermal sediments.</title>
        <authorList>
            <person name="Dombrowski N."/>
            <person name="Teske A."/>
            <person name="Baker B.J."/>
        </authorList>
    </citation>
    <scope>NUCLEOTIDE SEQUENCE [LARGE SCALE GENOMIC DNA]</scope>
    <source>
        <strain evidence="10">B47_G16</strain>
    </source>
</reference>
<keyword evidence="7 8" id="KW-0501">Molybdenum cofactor biosynthesis</keyword>
<organism evidence="10 11">
    <name type="scientific">Aerophobetes bacterium</name>
    <dbReference type="NCBI Taxonomy" id="2030807"/>
    <lineage>
        <taxon>Bacteria</taxon>
        <taxon>Candidatus Aerophobota</taxon>
    </lineage>
</organism>
<name>A0A497E602_UNCAE</name>
<dbReference type="GO" id="GO:0061603">
    <property type="term" value="F:molybdenum cofactor guanylyltransferase activity"/>
    <property type="evidence" value="ECO:0007669"/>
    <property type="project" value="UniProtKB-EC"/>
</dbReference>
<evidence type="ECO:0000256" key="3">
    <source>
        <dbReference type="ARBA" id="ARBA00022723"/>
    </source>
</evidence>
<evidence type="ECO:0000256" key="5">
    <source>
        <dbReference type="ARBA" id="ARBA00022842"/>
    </source>
</evidence>
<dbReference type="EMBL" id="QMPZ01000075">
    <property type="protein sequence ID" value="RLE08886.1"/>
    <property type="molecule type" value="Genomic_DNA"/>
</dbReference>
<keyword evidence="6 8" id="KW-0342">GTP-binding</keyword>
<comment type="subcellular location">
    <subcellularLocation>
        <location evidence="8">Cytoplasm</location>
    </subcellularLocation>
</comment>
<comment type="function">
    <text evidence="8">Transfers a GMP moiety from GTP to Mo-molybdopterin (Mo-MPT) cofactor (Moco or molybdenum cofactor) to form Mo-molybdopterin guanine dinucleotide (Mo-MGD) cofactor.</text>
</comment>
<comment type="similarity">
    <text evidence="8">Belongs to the MobA family.</text>
</comment>
<comment type="cofactor">
    <cofactor evidence="8">
        <name>Mg(2+)</name>
        <dbReference type="ChEBI" id="CHEBI:18420"/>
    </cofactor>
</comment>
<keyword evidence="2 8" id="KW-0808">Transferase</keyword>
<sequence length="195" mass="22048">MTGIILAGGESRRMGKDKALLEIGGRRIIEMVAERLRSIFDDVMVVSGHPPVYQFLGLKVVRDVVCEKGPLGGIYTGLLVSESEYNFICACDMPFLNIELLRFMLSQVNDDTEAIVPIVKGLVEPLHSIYSKRCLGAIRAHLEDDELRVRDFLSEVKCNYLSEDLIRRYDPDLLSFFNLNTPEDLEVAKRYLCST</sequence>
<feature type="binding site" evidence="8">
    <location>
        <position position="63"/>
    </location>
    <ligand>
        <name>GTP</name>
        <dbReference type="ChEBI" id="CHEBI:37565"/>
    </ligand>
</feature>
<comment type="caution">
    <text evidence="8">Lacks conserved residue(s) required for the propagation of feature annotation.</text>
</comment>
<feature type="binding site" evidence="8">
    <location>
        <position position="92"/>
    </location>
    <ligand>
        <name>GTP</name>
        <dbReference type="ChEBI" id="CHEBI:37565"/>
    </ligand>
</feature>
<dbReference type="GO" id="GO:0046872">
    <property type="term" value="F:metal ion binding"/>
    <property type="evidence" value="ECO:0007669"/>
    <property type="project" value="UniProtKB-KW"/>
</dbReference>
<dbReference type="GO" id="GO:0006777">
    <property type="term" value="P:Mo-molybdopterin cofactor biosynthetic process"/>
    <property type="evidence" value="ECO:0007669"/>
    <property type="project" value="UniProtKB-KW"/>
</dbReference>
<evidence type="ECO:0000256" key="8">
    <source>
        <dbReference type="HAMAP-Rule" id="MF_00316"/>
    </source>
</evidence>
<dbReference type="PANTHER" id="PTHR19136">
    <property type="entry name" value="MOLYBDENUM COFACTOR GUANYLYLTRANSFERASE"/>
    <property type="match status" value="1"/>
</dbReference>
<keyword evidence="1 8" id="KW-0963">Cytoplasm</keyword>
<dbReference type="AlphaFoldDB" id="A0A497E602"/>
<proteinExistence type="inferred from homology"/>
<evidence type="ECO:0000259" key="9">
    <source>
        <dbReference type="Pfam" id="PF12804"/>
    </source>
</evidence>
<evidence type="ECO:0000313" key="11">
    <source>
        <dbReference type="Proteomes" id="UP000279422"/>
    </source>
</evidence>
<dbReference type="Proteomes" id="UP000279422">
    <property type="component" value="Unassembled WGS sequence"/>
</dbReference>